<evidence type="ECO:0000256" key="6">
    <source>
        <dbReference type="ARBA" id="ARBA00023163"/>
    </source>
</evidence>
<dbReference type="InterPro" id="IPR026607">
    <property type="entry name" value="DMRT"/>
</dbReference>
<keyword evidence="7 8" id="KW-0539">Nucleus</keyword>
<dbReference type="InterPro" id="IPR036407">
    <property type="entry name" value="DM_DNA-bd_sf"/>
</dbReference>
<gene>
    <name evidence="10" type="ORF">FD755_023373</name>
</gene>
<dbReference type="GO" id="GO:0046872">
    <property type="term" value="F:metal ion binding"/>
    <property type="evidence" value="ECO:0007669"/>
    <property type="project" value="UniProtKB-KW"/>
</dbReference>
<dbReference type="PANTHER" id="PTHR12322:SF17">
    <property type="entry name" value="DM DOMAIN-CONTAINING PROTEIN"/>
    <property type="match status" value="1"/>
</dbReference>
<comment type="similarity">
    <text evidence="1">Belongs to the DMRT family.</text>
</comment>
<dbReference type="EMBL" id="VCEB01000177">
    <property type="protein sequence ID" value="KAB0353932.1"/>
    <property type="molecule type" value="Genomic_DNA"/>
</dbReference>
<name>A0A5N3VY81_MUNRE</name>
<evidence type="ECO:0000256" key="7">
    <source>
        <dbReference type="ARBA" id="ARBA00023242"/>
    </source>
</evidence>
<keyword evidence="2 8" id="KW-0479">Metal-binding</keyword>
<reference evidence="10 11" key="1">
    <citation type="submission" date="2019-06" db="EMBL/GenBank/DDBJ databases">
        <title>Discovery of a novel chromosome fission-fusion reversal in muntjac.</title>
        <authorList>
            <person name="Mudd A.B."/>
            <person name="Bredeson J.V."/>
            <person name="Baum R."/>
            <person name="Hockemeyer D."/>
            <person name="Rokhsar D.S."/>
        </authorList>
    </citation>
    <scope>NUCLEOTIDE SEQUENCE [LARGE SCALE GENOMIC DNA]</scope>
    <source>
        <strain evidence="10">UCam_UCB_Mr</strain>
        <tissue evidence="10">Fibroblast cell line</tissue>
    </source>
</reference>
<keyword evidence="4" id="KW-0805">Transcription regulation</keyword>
<keyword evidence="11" id="KW-1185">Reference proteome</keyword>
<evidence type="ECO:0000256" key="1">
    <source>
        <dbReference type="ARBA" id="ARBA00006834"/>
    </source>
</evidence>
<feature type="domain" description="DM" evidence="9">
    <location>
        <begin position="39"/>
        <end position="94"/>
    </location>
</feature>
<comment type="caution">
    <text evidence="10">The sequence shown here is derived from an EMBL/GenBank/DDBJ whole genome shotgun (WGS) entry which is preliminary data.</text>
</comment>
<dbReference type="Proteomes" id="UP000326062">
    <property type="component" value="Unassembled WGS sequence"/>
</dbReference>
<feature type="DNA-binding region" description="DM" evidence="8">
    <location>
        <begin position="39"/>
        <end position="94"/>
    </location>
</feature>
<dbReference type="Pfam" id="PF15791">
    <property type="entry name" value="DMRT-like"/>
    <property type="match status" value="1"/>
</dbReference>
<dbReference type="Pfam" id="PF00751">
    <property type="entry name" value="DM"/>
    <property type="match status" value="1"/>
</dbReference>
<organism evidence="10 11">
    <name type="scientific">Muntiacus reevesi</name>
    <name type="common">Reeves' muntjac</name>
    <name type="synonym">Cervus reevesi</name>
    <dbReference type="NCBI Taxonomy" id="9886"/>
    <lineage>
        <taxon>Eukaryota</taxon>
        <taxon>Metazoa</taxon>
        <taxon>Chordata</taxon>
        <taxon>Craniata</taxon>
        <taxon>Vertebrata</taxon>
        <taxon>Euteleostomi</taxon>
        <taxon>Mammalia</taxon>
        <taxon>Eutheria</taxon>
        <taxon>Laurasiatheria</taxon>
        <taxon>Artiodactyla</taxon>
        <taxon>Ruminantia</taxon>
        <taxon>Pecora</taxon>
        <taxon>Cervidae</taxon>
        <taxon>Muntiacinae</taxon>
        <taxon>Muntiacus</taxon>
    </lineage>
</organism>
<dbReference type="InterPro" id="IPR001275">
    <property type="entry name" value="DM_DNA-bd"/>
</dbReference>
<protein>
    <recommendedName>
        <fullName evidence="9">DM domain-containing protein</fullName>
    </recommendedName>
</protein>
<dbReference type="GO" id="GO:0005634">
    <property type="term" value="C:nucleus"/>
    <property type="evidence" value="ECO:0007669"/>
    <property type="project" value="UniProtKB-SubCell"/>
</dbReference>
<comment type="subcellular location">
    <subcellularLocation>
        <location evidence="8">Nucleus</location>
    </subcellularLocation>
</comment>
<evidence type="ECO:0000256" key="3">
    <source>
        <dbReference type="ARBA" id="ARBA00022833"/>
    </source>
</evidence>
<dbReference type="SUPFAM" id="SSF82927">
    <property type="entry name" value="Cysteine-rich DNA binding domain, (DM domain)"/>
    <property type="match status" value="1"/>
</dbReference>
<dbReference type="PANTHER" id="PTHR12322">
    <property type="entry name" value="DOUBLESEX AND MAB-3 RELATED TRANSCRIPTION FACTOR DMRT"/>
    <property type="match status" value="1"/>
</dbReference>
<evidence type="ECO:0000256" key="4">
    <source>
        <dbReference type="ARBA" id="ARBA00023015"/>
    </source>
</evidence>
<evidence type="ECO:0000313" key="10">
    <source>
        <dbReference type="EMBL" id="KAB0353932.1"/>
    </source>
</evidence>
<dbReference type="AlphaFoldDB" id="A0A5N3VY81"/>
<dbReference type="GO" id="GO:0006355">
    <property type="term" value="P:regulation of DNA-templated transcription"/>
    <property type="evidence" value="ECO:0007669"/>
    <property type="project" value="InterPro"/>
</dbReference>
<dbReference type="GO" id="GO:0043565">
    <property type="term" value="F:sequence-specific DNA binding"/>
    <property type="evidence" value="ECO:0007669"/>
    <property type="project" value="InterPro"/>
</dbReference>
<sequence length="389" mass="42458">MDRNEMPAMPCCPPDSTTGLETGAPQAIELGPRRSTHRCARCHNHGITDQIKDQEHLCLFEACECHKCIPLSEHYSSLPAERDLKMEQGPYLRRRLTRGRIRRGTTSPRAHGRAKKLGTQARVPIGKENITPQLEAHPYAIPEEESGASTIFQGPLLLGQVVGSLSLSWTPAPLKKQLTISLSRKSHRSLALPSSNNIALNRGLAQGLPHHRPLTTNWRGIGVSGKIQKKKKKKWKRRQARQGKGLYVPAKGINPLISPFLVPRQSTLILQPHATFNPILLQPQTLGRLWGPEPWQGPSLAPEASNQALISAFSEWQQKLEAAKALLALRESSPAPSGSISLLQPCVAPELSTQTPAVCCDLGRTCIGDKPASSISLPIGHLGCVSLLN</sequence>
<dbReference type="InterPro" id="IPR031577">
    <property type="entry name" value="DMRT-C1/C2_C"/>
</dbReference>
<keyword evidence="6" id="KW-0804">Transcription</keyword>
<evidence type="ECO:0000313" key="11">
    <source>
        <dbReference type="Proteomes" id="UP000326062"/>
    </source>
</evidence>
<dbReference type="PROSITE" id="PS50809">
    <property type="entry name" value="DM_2"/>
    <property type="match status" value="1"/>
</dbReference>
<keyword evidence="5 8" id="KW-0238">DNA-binding</keyword>
<evidence type="ECO:0000259" key="9">
    <source>
        <dbReference type="PROSITE" id="PS50809"/>
    </source>
</evidence>
<dbReference type="Gene3D" id="4.10.1040.10">
    <property type="entry name" value="DM DNA-binding domain"/>
    <property type="match status" value="1"/>
</dbReference>
<evidence type="ECO:0000256" key="5">
    <source>
        <dbReference type="ARBA" id="ARBA00023125"/>
    </source>
</evidence>
<accession>A0A5N3VY81</accession>
<evidence type="ECO:0000256" key="8">
    <source>
        <dbReference type="PROSITE-ProRule" id="PRU00070"/>
    </source>
</evidence>
<evidence type="ECO:0000256" key="2">
    <source>
        <dbReference type="ARBA" id="ARBA00022723"/>
    </source>
</evidence>
<keyword evidence="3 8" id="KW-0862">Zinc</keyword>
<proteinExistence type="inferred from homology"/>